<keyword evidence="7 9" id="KW-0472">Membrane</keyword>
<evidence type="ECO:0000256" key="6">
    <source>
        <dbReference type="ARBA" id="ARBA00022989"/>
    </source>
</evidence>
<comment type="catalytic activity">
    <reaction evidence="8">
        <text>ADP(in) + ATP(out) = ADP(out) + ATP(in)</text>
        <dbReference type="Rhea" id="RHEA:34999"/>
        <dbReference type="ChEBI" id="CHEBI:30616"/>
        <dbReference type="ChEBI" id="CHEBI:456216"/>
    </reaction>
    <physiologicalReaction direction="left-to-right" evidence="8">
        <dbReference type="Rhea" id="RHEA:35000"/>
    </physiologicalReaction>
</comment>
<comment type="subunit">
    <text evidence="11">Monomer.</text>
</comment>
<evidence type="ECO:0000256" key="11">
    <source>
        <dbReference type="RuleBase" id="RU368008"/>
    </source>
</evidence>
<dbReference type="InterPro" id="IPR023395">
    <property type="entry name" value="MCP_dom_sf"/>
</dbReference>
<evidence type="ECO:0000256" key="4">
    <source>
        <dbReference type="ARBA" id="ARBA00022692"/>
    </source>
</evidence>
<reference evidence="13" key="1">
    <citation type="submission" date="2013-09" db="EMBL/GenBank/DDBJ databases">
        <title>Corchorus olitorius genome sequencing.</title>
        <authorList>
            <person name="Alam M."/>
            <person name="Haque M.S."/>
            <person name="Islam M.S."/>
            <person name="Emdad E.M."/>
            <person name="Islam M.M."/>
            <person name="Ahmed B."/>
            <person name="Halim A."/>
            <person name="Hossen Q.M.M."/>
            <person name="Hossain M.Z."/>
            <person name="Ahmed R."/>
            <person name="Khan M.M."/>
            <person name="Islam R."/>
            <person name="Rashid M.M."/>
            <person name="Khan S.A."/>
            <person name="Rahman M.S."/>
            <person name="Alam M."/>
            <person name="Yahiya A.S."/>
            <person name="Khan M.S."/>
            <person name="Azam M.S."/>
            <person name="Haque T."/>
            <person name="Lashkar M.Z.H."/>
            <person name="Akhand A.I."/>
            <person name="Morshed G."/>
            <person name="Roy S."/>
            <person name="Uddin K.S."/>
            <person name="Rabeya T."/>
            <person name="Hossain A.S."/>
            <person name="Chowdhury A."/>
            <person name="Snigdha A.R."/>
            <person name="Mortoza M.S."/>
            <person name="Matin S.A."/>
            <person name="Hoque S.M.E."/>
            <person name="Islam M.K."/>
            <person name="Roy D.K."/>
            <person name="Haider R."/>
            <person name="Moosa M.M."/>
            <person name="Elias S.M."/>
            <person name="Hasan A.M."/>
            <person name="Jahan S."/>
            <person name="Shafiuddin M."/>
            <person name="Mahmood N."/>
            <person name="Shommy N.S."/>
        </authorList>
    </citation>
    <scope>NUCLEOTIDE SEQUENCE [LARGE SCALE GENOMIC DNA]</scope>
    <source>
        <strain evidence="13">cv. O-4</strain>
    </source>
</reference>
<dbReference type="InterPro" id="IPR018108">
    <property type="entry name" value="MCP_transmembrane"/>
</dbReference>
<evidence type="ECO:0000256" key="10">
    <source>
        <dbReference type="RuleBase" id="RU000488"/>
    </source>
</evidence>
<comment type="similarity">
    <text evidence="2 10">Belongs to the mitochondrial carrier (TC 2.A.29) family.</text>
</comment>
<organism evidence="12 13">
    <name type="scientific">Corchorus olitorius</name>
    <dbReference type="NCBI Taxonomy" id="93759"/>
    <lineage>
        <taxon>Eukaryota</taxon>
        <taxon>Viridiplantae</taxon>
        <taxon>Streptophyta</taxon>
        <taxon>Embryophyta</taxon>
        <taxon>Tracheophyta</taxon>
        <taxon>Spermatophyta</taxon>
        <taxon>Magnoliopsida</taxon>
        <taxon>eudicotyledons</taxon>
        <taxon>Gunneridae</taxon>
        <taxon>Pentapetalae</taxon>
        <taxon>rosids</taxon>
        <taxon>malvids</taxon>
        <taxon>Malvales</taxon>
        <taxon>Malvaceae</taxon>
        <taxon>Grewioideae</taxon>
        <taxon>Apeibeae</taxon>
        <taxon>Corchorus</taxon>
    </lineage>
</organism>
<feature type="repeat" description="Solcar" evidence="9">
    <location>
        <begin position="9"/>
        <end position="100"/>
    </location>
</feature>
<evidence type="ECO:0000313" key="13">
    <source>
        <dbReference type="Proteomes" id="UP000187203"/>
    </source>
</evidence>
<evidence type="ECO:0000256" key="5">
    <source>
        <dbReference type="ARBA" id="ARBA00022737"/>
    </source>
</evidence>
<dbReference type="OrthoDB" id="784307at2759"/>
<evidence type="ECO:0000313" key="12">
    <source>
        <dbReference type="EMBL" id="OMO62685.1"/>
    </source>
</evidence>
<comment type="subcellular location">
    <subcellularLocation>
        <location evidence="1 11">Membrane</location>
        <topology evidence="1 11">Multi-pass membrane protein</topology>
    </subcellularLocation>
</comment>
<sequence length="100" mass="11362">MDKGNNKSEKFSRNFVMAGMAAIISKTTAAPIERVKLLLQNQGEMIKRGQLHQPYKGIGDGFKRVLREEGLFSFWRGNQANVIRYFPTQVSLAEVWFATP</sequence>
<keyword evidence="5" id="KW-0677">Repeat</keyword>
<evidence type="ECO:0000256" key="1">
    <source>
        <dbReference type="ARBA" id="ARBA00004141"/>
    </source>
</evidence>
<comment type="function">
    <text evidence="11">Catalyzes the exchange of ADP and ATP across the membrane.</text>
</comment>
<evidence type="ECO:0000256" key="3">
    <source>
        <dbReference type="ARBA" id="ARBA00022448"/>
    </source>
</evidence>
<dbReference type="GO" id="GO:0140021">
    <property type="term" value="P:mitochondrial ADP transmembrane transport"/>
    <property type="evidence" value="ECO:0007669"/>
    <property type="project" value="InterPro"/>
</dbReference>
<dbReference type="Proteomes" id="UP000187203">
    <property type="component" value="Unassembled WGS sequence"/>
</dbReference>
<dbReference type="PRINTS" id="PR00927">
    <property type="entry name" value="ADPTRNSLCASE"/>
</dbReference>
<proteinExistence type="inferred from homology"/>
<evidence type="ECO:0000256" key="7">
    <source>
        <dbReference type="ARBA" id="ARBA00023136"/>
    </source>
</evidence>
<dbReference type="Gene3D" id="1.50.40.10">
    <property type="entry name" value="Mitochondrial carrier domain"/>
    <property type="match status" value="1"/>
</dbReference>
<keyword evidence="4 9" id="KW-0812">Transmembrane</keyword>
<accession>A0A1R3GX52</accession>
<dbReference type="GO" id="GO:0005743">
    <property type="term" value="C:mitochondrial inner membrane"/>
    <property type="evidence" value="ECO:0007669"/>
    <property type="project" value="InterPro"/>
</dbReference>
<dbReference type="AlphaFoldDB" id="A0A1R3GX52"/>
<dbReference type="STRING" id="93759.A0A1R3GX52"/>
<protein>
    <recommendedName>
        <fullName evidence="11">ADP/ATP translocase</fullName>
    </recommendedName>
    <alternativeName>
        <fullName evidence="11">ADP,ATP carrier protein</fullName>
    </alternativeName>
</protein>
<dbReference type="PANTHER" id="PTHR45635:SF8">
    <property type="entry name" value="ADP,ATP CARRIER PROTEIN ER-ANT1"/>
    <property type="match status" value="1"/>
</dbReference>
<evidence type="ECO:0000256" key="2">
    <source>
        <dbReference type="ARBA" id="ARBA00006375"/>
    </source>
</evidence>
<dbReference type="PROSITE" id="PS50920">
    <property type="entry name" value="SOLCAR"/>
    <property type="match status" value="1"/>
</dbReference>
<dbReference type="GO" id="GO:0005471">
    <property type="term" value="F:ATP:ADP antiporter activity"/>
    <property type="evidence" value="ECO:0007669"/>
    <property type="project" value="UniProtKB-UniRule"/>
</dbReference>
<gene>
    <name evidence="12" type="ORF">COLO4_32951</name>
</gene>
<keyword evidence="6" id="KW-1133">Transmembrane helix</keyword>
<dbReference type="PRINTS" id="PR00926">
    <property type="entry name" value="MITOCARRIER"/>
</dbReference>
<evidence type="ECO:0000256" key="9">
    <source>
        <dbReference type="PROSITE-ProRule" id="PRU00282"/>
    </source>
</evidence>
<dbReference type="GO" id="GO:1990544">
    <property type="term" value="P:mitochondrial ATP transmembrane transport"/>
    <property type="evidence" value="ECO:0007669"/>
    <property type="project" value="InterPro"/>
</dbReference>
<dbReference type="InterPro" id="IPR002067">
    <property type="entry name" value="MCP"/>
</dbReference>
<keyword evidence="3 10" id="KW-0813">Transport</keyword>
<comment type="caution">
    <text evidence="12">The sequence shown here is derived from an EMBL/GenBank/DDBJ whole genome shotgun (WGS) entry which is preliminary data.</text>
</comment>
<dbReference type="InterPro" id="IPR002113">
    <property type="entry name" value="ADT_euk_type"/>
</dbReference>
<dbReference type="Pfam" id="PF00153">
    <property type="entry name" value="Mito_carr"/>
    <property type="match status" value="1"/>
</dbReference>
<dbReference type="PANTHER" id="PTHR45635">
    <property type="entry name" value="ADP,ATP CARRIER PROTEIN 1-RELATED-RELATED"/>
    <property type="match status" value="1"/>
</dbReference>
<dbReference type="EMBL" id="AWUE01021335">
    <property type="protein sequence ID" value="OMO62685.1"/>
    <property type="molecule type" value="Genomic_DNA"/>
</dbReference>
<evidence type="ECO:0000256" key="8">
    <source>
        <dbReference type="ARBA" id="ARBA00024143"/>
    </source>
</evidence>
<name>A0A1R3GX52_9ROSI</name>
<dbReference type="SUPFAM" id="SSF103506">
    <property type="entry name" value="Mitochondrial carrier"/>
    <property type="match status" value="1"/>
</dbReference>
<keyword evidence="13" id="KW-1185">Reference proteome</keyword>